<evidence type="ECO:0000313" key="7">
    <source>
        <dbReference type="Proteomes" id="UP001627154"/>
    </source>
</evidence>
<gene>
    <name evidence="6" type="ORF">TKK_009590</name>
</gene>
<evidence type="ECO:0000259" key="5">
    <source>
        <dbReference type="SMART" id="SM00737"/>
    </source>
</evidence>
<comment type="caution">
    <text evidence="6">The sequence shown here is derived from an EMBL/GenBank/DDBJ whole genome shotgun (WGS) entry which is preliminary data.</text>
</comment>
<dbReference type="Gene3D" id="2.60.40.770">
    <property type="match status" value="1"/>
</dbReference>
<dbReference type="PANTHER" id="PTHR11306">
    <property type="entry name" value="NIEMANN PICK TYPE C2 PROTEIN NPC2-RELATED"/>
    <property type="match status" value="1"/>
</dbReference>
<feature type="signal peptide" evidence="4">
    <location>
        <begin position="1"/>
        <end position="20"/>
    </location>
</feature>
<keyword evidence="3" id="KW-0964">Secreted</keyword>
<dbReference type="FunFam" id="2.60.40.770:FF:000001">
    <property type="entry name" value="NPC intracellular cholesterol transporter 2"/>
    <property type="match status" value="1"/>
</dbReference>
<feature type="chain" id="PRO_5044747371" description="MD-2-related lipid-recognition domain-containing protein" evidence="4">
    <location>
        <begin position="21"/>
        <end position="162"/>
    </location>
</feature>
<dbReference type="EMBL" id="JBJJXI010000071">
    <property type="protein sequence ID" value="KAL3396417.1"/>
    <property type="molecule type" value="Genomic_DNA"/>
</dbReference>
<dbReference type="SUPFAM" id="SSF81296">
    <property type="entry name" value="E set domains"/>
    <property type="match status" value="1"/>
</dbReference>
<evidence type="ECO:0000256" key="3">
    <source>
        <dbReference type="ARBA" id="ARBA00022525"/>
    </source>
</evidence>
<proteinExistence type="inferred from homology"/>
<evidence type="ECO:0000256" key="1">
    <source>
        <dbReference type="ARBA" id="ARBA00004613"/>
    </source>
</evidence>
<dbReference type="AlphaFoldDB" id="A0ABD2WV89"/>
<organism evidence="6 7">
    <name type="scientific">Trichogramma kaykai</name>
    <dbReference type="NCBI Taxonomy" id="54128"/>
    <lineage>
        <taxon>Eukaryota</taxon>
        <taxon>Metazoa</taxon>
        <taxon>Ecdysozoa</taxon>
        <taxon>Arthropoda</taxon>
        <taxon>Hexapoda</taxon>
        <taxon>Insecta</taxon>
        <taxon>Pterygota</taxon>
        <taxon>Neoptera</taxon>
        <taxon>Endopterygota</taxon>
        <taxon>Hymenoptera</taxon>
        <taxon>Apocrita</taxon>
        <taxon>Proctotrupomorpha</taxon>
        <taxon>Chalcidoidea</taxon>
        <taxon>Trichogrammatidae</taxon>
        <taxon>Trichogramma</taxon>
    </lineage>
</organism>
<comment type="subcellular location">
    <subcellularLocation>
        <location evidence="1">Secreted</location>
    </subcellularLocation>
</comment>
<dbReference type="Pfam" id="PF02221">
    <property type="entry name" value="E1_DerP2_DerF2"/>
    <property type="match status" value="1"/>
</dbReference>
<dbReference type="PANTHER" id="PTHR11306:SF68">
    <property type="entry name" value="NPC INTRACELLULAR CHOLESTEROL TRANSPORTER 2"/>
    <property type="match status" value="1"/>
</dbReference>
<keyword evidence="4" id="KW-0732">Signal</keyword>
<dbReference type="InterPro" id="IPR003172">
    <property type="entry name" value="ML_dom"/>
</dbReference>
<dbReference type="GO" id="GO:0005576">
    <property type="term" value="C:extracellular region"/>
    <property type="evidence" value="ECO:0007669"/>
    <property type="project" value="UniProtKB-SubCell"/>
</dbReference>
<dbReference type="InterPro" id="IPR014756">
    <property type="entry name" value="Ig_E-set"/>
</dbReference>
<keyword evidence="7" id="KW-1185">Reference proteome</keyword>
<name>A0ABD2WV89_9HYME</name>
<dbReference type="Proteomes" id="UP001627154">
    <property type="component" value="Unassembled WGS sequence"/>
</dbReference>
<dbReference type="SMART" id="SM00737">
    <property type="entry name" value="ML"/>
    <property type="match status" value="1"/>
</dbReference>
<comment type="similarity">
    <text evidence="2">Belongs to the NPC2 family.</text>
</comment>
<evidence type="ECO:0000256" key="4">
    <source>
        <dbReference type="SAM" id="SignalP"/>
    </source>
</evidence>
<dbReference type="InterPro" id="IPR039670">
    <property type="entry name" value="NPC2-like"/>
</dbReference>
<feature type="domain" description="MD-2-related lipid-recognition" evidence="5">
    <location>
        <begin position="23"/>
        <end position="155"/>
    </location>
</feature>
<evidence type="ECO:0000313" key="6">
    <source>
        <dbReference type="EMBL" id="KAL3396417.1"/>
    </source>
</evidence>
<evidence type="ECO:0000256" key="2">
    <source>
        <dbReference type="ARBA" id="ARBA00006370"/>
    </source>
</evidence>
<reference evidence="6 7" key="1">
    <citation type="journal article" date="2024" name="bioRxiv">
        <title>A reference genome for Trichogramma kaykai: A tiny desert-dwelling parasitoid wasp with competing sex-ratio distorters.</title>
        <authorList>
            <person name="Culotta J."/>
            <person name="Lindsey A.R."/>
        </authorList>
    </citation>
    <scope>NUCLEOTIDE SEQUENCE [LARGE SCALE GENOMIC DNA]</scope>
    <source>
        <strain evidence="6 7">KSX58</strain>
    </source>
</reference>
<accession>A0ABD2WV89</accession>
<protein>
    <recommendedName>
        <fullName evidence="5">MD-2-related lipid-recognition domain-containing protein</fullName>
    </recommendedName>
</protein>
<sequence length="162" mass="17837">MARICLGLLVLALIVAVSRATKVTHCESNEPLKDDTVQIADCEDPPCQLKKGTDVNILYRFTPEQDVHSLKLSVQASMLFGITLPFIGVDGSDICDKIYLASETDQKVACPLAQGVDYIYKDSFPIKSYYPSISTTVYWALMNDWTSVTCFQVPAEIVSSSS</sequence>